<organism evidence="3 4">
    <name type="scientific">Stegodyphus mimosarum</name>
    <name type="common">African social velvet spider</name>
    <dbReference type="NCBI Taxonomy" id="407821"/>
    <lineage>
        <taxon>Eukaryota</taxon>
        <taxon>Metazoa</taxon>
        <taxon>Ecdysozoa</taxon>
        <taxon>Arthropoda</taxon>
        <taxon>Chelicerata</taxon>
        <taxon>Arachnida</taxon>
        <taxon>Araneae</taxon>
        <taxon>Araneomorphae</taxon>
        <taxon>Entelegynae</taxon>
        <taxon>Eresoidea</taxon>
        <taxon>Eresidae</taxon>
        <taxon>Stegodyphus</taxon>
    </lineage>
</organism>
<feature type="domain" description="Peptidase S1" evidence="2">
    <location>
        <begin position="63"/>
        <end position="268"/>
    </location>
</feature>
<dbReference type="InterPro" id="IPR043504">
    <property type="entry name" value="Peptidase_S1_PA_chymotrypsin"/>
</dbReference>
<dbReference type="FunFam" id="2.40.10.10:FF:000068">
    <property type="entry name" value="transmembrane protease serine 2"/>
    <property type="match status" value="1"/>
</dbReference>
<dbReference type="CDD" id="cd00190">
    <property type="entry name" value="Tryp_SPc"/>
    <property type="match status" value="1"/>
</dbReference>
<accession>A0A087T9S3</accession>
<dbReference type="PROSITE" id="PS50240">
    <property type="entry name" value="TRYPSIN_DOM"/>
    <property type="match status" value="1"/>
</dbReference>
<dbReference type="SMART" id="SM00020">
    <property type="entry name" value="Tryp_SPc"/>
    <property type="match status" value="1"/>
</dbReference>
<dbReference type="Pfam" id="PF00089">
    <property type="entry name" value="Trypsin"/>
    <property type="match status" value="1"/>
</dbReference>
<dbReference type="OMA" id="MFREWIE"/>
<dbReference type="InterPro" id="IPR009003">
    <property type="entry name" value="Peptidase_S1_PA"/>
</dbReference>
<evidence type="ECO:0000259" key="2">
    <source>
        <dbReference type="PROSITE" id="PS50240"/>
    </source>
</evidence>
<dbReference type="Proteomes" id="UP000054359">
    <property type="component" value="Unassembled WGS sequence"/>
</dbReference>
<sequence>MHQYTASNNSPPNVCEQDMVCCQLTFPEDIDDADLYPVATPIPDRASFPDKRKHHNVCGIRKAYGVQSRLSQLQYPPDVSEFGEYPWQIAVLKKVEGEKNLYLCGGALVSPQWVATVAHCVKNEEIAWLLIRLGEWDVNRKDEIYPYIEEDVTALLIHPEFDEETLENDLALLRIRTPVDPKIPHISPVCLPSYGQAFEGQRCWVSGWGKDFFGPQGEYQNVLKEVDVPILNYGVCNNELRSTKLGPAYILHPSFLCAGGEEGKDACT</sequence>
<dbReference type="EMBL" id="KK114188">
    <property type="protein sequence ID" value="KFM61862.1"/>
    <property type="molecule type" value="Genomic_DNA"/>
</dbReference>
<dbReference type="PANTHER" id="PTHR24258">
    <property type="entry name" value="SERINE PROTEASE-RELATED"/>
    <property type="match status" value="1"/>
</dbReference>
<evidence type="ECO:0000313" key="4">
    <source>
        <dbReference type="Proteomes" id="UP000054359"/>
    </source>
</evidence>
<dbReference type="AlphaFoldDB" id="A0A087T9S3"/>
<dbReference type="OrthoDB" id="5949700at2759"/>
<name>A0A087T9S3_STEMI</name>
<dbReference type="GO" id="GO:0006508">
    <property type="term" value="P:proteolysis"/>
    <property type="evidence" value="ECO:0007669"/>
    <property type="project" value="InterPro"/>
</dbReference>
<dbReference type="InterPro" id="IPR001314">
    <property type="entry name" value="Peptidase_S1A"/>
</dbReference>
<dbReference type="GO" id="GO:0004252">
    <property type="term" value="F:serine-type endopeptidase activity"/>
    <property type="evidence" value="ECO:0007669"/>
    <property type="project" value="InterPro"/>
</dbReference>
<evidence type="ECO:0000256" key="1">
    <source>
        <dbReference type="ARBA" id="ARBA00023157"/>
    </source>
</evidence>
<proteinExistence type="predicted"/>
<dbReference type="SUPFAM" id="SSF50494">
    <property type="entry name" value="Trypsin-like serine proteases"/>
    <property type="match status" value="1"/>
</dbReference>
<protein>
    <submittedName>
        <fullName evidence="3">Serine proteinase stubble</fullName>
    </submittedName>
</protein>
<gene>
    <name evidence="3" type="ORF">X975_17927</name>
</gene>
<feature type="non-terminal residue" evidence="3">
    <location>
        <position position="268"/>
    </location>
</feature>
<dbReference type="PRINTS" id="PR00722">
    <property type="entry name" value="CHYMOTRYPSIN"/>
</dbReference>
<dbReference type="InterPro" id="IPR001254">
    <property type="entry name" value="Trypsin_dom"/>
</dbReference>
<evidence type="ECO:0000313" key="3">
    <source>
        <dbReference type="EMBL" id="KFM61862.1"/>
    </source>
</evidence>
<reference evidence="3 4" key="1">
    <citation type="submission" date="2013-11" db="EMBL/GenBank/DDBJ databases">
        <title>Genome sequencing of Stegodyphus mimosarum.</title>
        <authorList>
            <person name="Bechsgaard J."/>
        </authorList>
    </citation>
    <scope>NUCLEOTIDE SEQUENCE [LARGE SCALE GENOMIC DNA]</scope>
</reference>
<keyword evidence="4" id="KW-1185">Reference proteome</keyword>
<dbReference type="STRING" id="407821.A0A087T9S3"/>
<keyword evidence="1" id="KW-1015">Disulfide bond</keyword>
<dbReference type="PANTHER" id="PTHR24258:SF142">
    <property type="entry name" value="PEPTIDASE S1 DOMAIN-CONTAINING PROTEIN"/>
    <property type="match status" value="1"/>
</dbReference>
<dbReference type="Gene3D" id="2.40.10.10">
    <property type="entry name" value="Trypsin-like serine proteases"/>
    <property type="match status" value="1"/>
</dbReference>